<dbReference type="PANTHER" id="PTHR42872:SF6">
    <property type="entry name" value="PROTEIN-GLUTAMATE METHYLESTERASE_PROTEIN-GLUTAMINE GLUTAMINASE"/>
    <property type="match status" value="1"/>
</dbReference>
<dbReference type="GO" id="GO:0008984">
    <property type="term" value="F:protein-glutamate methylesterase activity"/>
    <property type="evidence" value="ECO:0007669"/>
    <property type="project" value="UniProtKB-EC"/>
</dbReference>
<keyword evidence="4" id="KW-0145">Chemotaxis</keyword>
<dbReference type="EC" id="3.1.1.61" evidence="2"/>
<evidence type="ECO:0000313" key="8">
    <source>
        <dbReference type="Proteomes" id="UP000315439"/>
    </source>
</evidence>
<dbReference type="GO" id="GO:0005737">
    <property type="term" value="C:cytoplasm"/>
    <property type="evidence" value="ECO:0007669"/>
    <property type="project" value="InterPro"/>
</dbReference>
<evidence type="ECO:0000256" key="3">
    <source>
        <dbReference type="ARBA" id="ARBA00048267"/>
    </source>
</evidence>
<accession>A0A545UHT1</accession>
<dbReference type="PROSITE" id="PS50122">
    <property type="entry name" value="CHEB"/>
    <property type="match status" value="1"/>
</dbReference>
<feature type="region of interest" description="Disordered" evidence="5">
    <location>
        <begin position="323"/>
        <end position="446"/>
    </location>
</feature>
<evidence type="ECO:0000256" key="4">
    <source>
        <dbReference type="PROSITE-ProRule" id="PRU00050"/>
    </source>
</evidence>
<evidence type="ECO:0000313" key="7">
    <source>
        <dbReference type="EMBL" id="TQV89026.1"/>
    </source>
</evidence>
<evidence type="ECO:0000259" key="6">
    <source>
        <dbReference type="PROSITE" id="PS50122"/>
    </source>
</evidence>
<proteinExistence type="predicted"/>
<evidence type="ECO:0000256" key="5">
    <source>
        <dbReference type="SAM" id="MobiDB-lite"/>
    </source>
</evidence>
<comment type="catalytic activity">
    <reaction evidence="3">
        <text>[protein]-L-glutamate 5-O-methyl ester + H2O = L-glutamyl-[protein] + methanol + H(+)</text>
        <dbReference type="Rhea" id="RHEA:23236"/>
        <dbReference type="Rhea" id="RHEA-COMP:10208"/>
        <dbReference type="Rhea" id="RHEA-COMP:10311"/>
        <dbReference type="ChEBI" id="CHEBI:15377"/>
        <dbReference type="ChEBI" id="CHEBI:15378"/>
        <dbReference type="ChEBI" id="CHEBI:17790"/>
        <dbReference type="ChEBI" id="CHEBI:29973"/>
        <dbReference type="ChEBI" id="CHEBI:82795"/>
        <dbReference type="EC" id="3.1.1.61"/>
    </reaction>
</comment>
<feature type="domain" description="CheB-type methylesterase" evidence="6">
    <location>
        <begin position="785"/>
        <end position="966"/>
    </location>
</feature>
<feature type="region of interest" description="Disordered" evidence="5">
    <location>
        <begin position="128"/>
        <end position="148"/>
    </location>
</feature>
<sequence>MSGLKIGLVTSASDEGEQLVQLLHARNAEIVYNITPEEISNQHVEDTELHVWLLNVDDDSWHDAIDHLLDESETPVYFSEPGTIAKQTHPEYWCGNLIERLYEITGLEKTVEETEPSAEVISKETLEAAVSEEKPSTETELQSDSSLSSSLDELEMSTIGIPSDIAAELVSELETISPVLTEELPKVEPVAGVTASEDSIDENQIGEELIGEDPTTEEKTPETSESSPSAGRIGTTVHIEIPEFEEQNLQIDEDTQTEEESINLDDDSNIDGTETDFELEQLGDFELEDFDSQEDETTEQGEAELAIEIDLPTLEEPQIPEVESASDELDELEIESTDDESLDFEIELADFDSDLESEATETSDDSGVLSLEEPGESNELSDLEDVEVSLELGQEPSVLDAQTEISFDAHELESPAETHDEALESNTEEVTSSVGELSLELEDVEEQQKITGKAQYVIDEIGELPEDKANNQEQEKEPEPKEDFGGLSLEPVGQESTTGRANFLGDLSDSEQDAEPEQLSAGNEPEDQIIEQHESTELSEPKNETELQLTEIEGDEPEWLSQKDAEQLATQDVVTSLESESDPVDEEFDISLESFELETGEESEEAFLSEVEDSQVKESQVQENLVQDLDKEDLTLEDYDSDSDSADQDVSLAIEQAHDTGEIEVAAGLELDPAAISEIAQSAIGDAPVAEQATEEAEYQAEVSDSEQIVSDHAVSEETNPEETISDEAVLESALEEPSSDKLELEDSASDEFEIPMLDETASGIEFEENTVAQVASKKAPCWVIGASLGGPAAVKRFMQCLPKDIPASFVIAQHIDENFLPVLAEILTNNSQFEVVVANGSNEMLSGKVFLAPLKGKTVFLQDGSMLVDHSQKWSSPYSPCIDDVIDSVSHAYGELSGAIIFSGMGEDGLIGAKKMRERGGVVWAQSTDTCANSSMPEAVIDNGEVDFVGSPEQLAEKLVDYLNR</sequence>
<feature type="active site" evidence="4">
    <location>
        <position position="788"/>
    </location>
</feature>
<feature type="active site" evidence="4">
    <location>
        <position position="909"/>
    </location>
</feature>
<dbReference type="OrthoDB" id="9793421at2"/>
<dbReference type="CDD" id="cd16432">
    <property type="entry name" value="CheB_Rec"/>
    <property type="match status" value="1"/>
</dbReference>
<name>A0A545UHT1_9GAMM</name>
<feature type="compositionally biased region" description="Acidic residues" evidence="5">
    <location>
        <begin position="198"/>
        <end position="215"/>
    </location>
</feature>
<feature type="compositionally biased region" description="Basic and acidic residues" evidence="5">
    <location>
        <begin position="407"/>
        <end position="422"/>
    </location>
</feature>
<feature type="region of interest" description="Disordered" evidence="5">
    <location>
        <begin position="597"/>
        <end position="632"/>
    </location>
</feature>
<protein>
    <recommendedName>
        <fullName evidence="2">protein-glutamate methylesterase</fullName>
        <ecNumber evidence="2">3.1.1.61</ecNumber>
    </recommendedName>
</protein>
<evidence type="ECO:0000256" key="2">
    <source>
        <dbReference type="ARBA" id="ARBA00039140"/>
    </source>
</evidence>
<feature type="compositionally biased region" description="Acidic residues" evidence="5">
    <location>
        <begin position="597"/>
        <end position="613"/>
    </location>
</feature>
<feature type="region of interest" description="Disordered" evidence="5">
    <location>
        <begin position="704"/>
        <end position="726"/>
    </location>
</feature>
<feature type="compositionally biased region" description="Basic and acidic residues" evidence="5">
    <location>
        <begin position="465"/>
        <end position="484"/>
    </location>
</feature>
<feature type="region of interest" description="Disordered" evidence="5">
    <location>
        <begin position="461"/>
        <end position="546"/>
    </location>
</feature>
<keyword evidence="8" id="KW-1185">Reference proteome</keyword>
<dbReference type="AlphaFoldDB" id="A0A545UHT1"/>
<feature type="compositionally biased region" description="Acidic residues" evidence="5">
    <location>
        <begin position="324"/>
        <end position="364"/>
    </location>
</feature>
<dbReference type="SUPFAM" id="SSF52738">
    <property type="entry name" value="Methylesterase CheB, C-terminal domain"/>
    <property type="match status" value="1"/>
</dbReference>
<evidence type="ECO:0000256" key="1">
    <source>
        <dbReference type="ARBA" id="ARBA00022801"/>
    </source>
</evidence>
<organism evidence="7 8">
    <name type="scientific">Aliikangiella coralliicola</name>
    <dbReference type="NCBI Taxonomy" id="2592383"/>
    <lineage>
        <taxon>Bacteria</taxon>
        <taxon>Pseudomonadati</taxon>
        <taxon>Pseudomonadota</taxon>
        <taxon>Gammaproteobacteria</taxon>
        <taxon>Oceanospirillales</taxon>
        <taxon>Pleioneaceae</taxon>
        <taxon>Aliikangiella</taxon>
    </lineage>
</organism>
<feature type="compositionally biased region" description="Polar residues" evidence="5">
    <location>
        <begin position="424"/>
        <end position="435"/>
    </location>
</feature>
<dbReference type="Pfam" id="PF01339">
    <property type="entry name" value="CheB_methylest"/>
    <property type="match status" value="1"/>
</dbReference>
<dbReference type="RefSeq" id="WP_142892511.1">
    <property type="nucleotide sequence ID" value="NZ_ML660161.1"/>
</dbReference>
<gene>
    <name evidence="7" type="ORF">FLL46_05715</name>
</gene>
<feature type="compositionally biased region" description="Acidic residues" evidence="5">
    <location>
        <begin position="373"/>
        <end position="388"/>
    </location>
</feature>
<dbReference type="Proteomes" id="UP000315439">
    <property type="component" value="Unassembled WGS sequence"/>
</dbReference>
<dbReference type="InterPro" id="IPR000673">
    <property type="entry name" value="Sig_transdc_resp-reg_Me-estase"/>
</dbReference>
<feature type="compositionally biased region" description="Basic and acidic residues" evidence="5">
    <location>
        <begin position="128"/>
        <end position="137"/>
    </location>
</feature>
<feature type="active site" evidence="4">
    <location>
        <position position="815"/>
    </location>
</feature>
<keyword evidence="1 4" id="KW-0378">Hydrolase</keyword>
<comment type="caution">
    <text evidence="7">The sequence shown here is derived from an EMBL/GenBank/DDBJ whole genome shotgun (WGS) entry which is preliminary data.</text>
</comment>
<feature type="region of interest" description="Disordered" evidence="5">
    <location>
        <begin position="188"/>
        <end position="273"/>
    </location>
</feature>
<dbReference type="GO" id="GO:0006935">
    <property type="term" value="P:chemotaxis"/>
    <property type="evidence" value="ECO:0007669"/>
    <property type="project" value="UniProtKB-UniRule"/>
</dbReference>
<feature type="compositionally biased region" description="Basic and acidic residues" evidence="5">
    <location>
        <begin position="530"/>
        <end position="545"/>
    </location>
</feature>
<dbReference type="EMBL" id="VIKS01000003">
    <property type="protein sequence ID" value="TQV89026.1"/>
    <property type="molecule type" value="Genomic_DNA"/>
</dbReference>
<dbReference type="GO" id="GO:0000156">
    <property type="term" value="F:phosphorelay response regulator activity"/>
    <property type="evidence" value="ECO:0007669"/>
    <property type="project" value="InterPro"/>
</dbReference>
<dbReference type="Gene3D" id="3.40.50.180">
    <property type="entry name" value="Methylesterase CheB, C-terminal domain"/>
    <property type="match status" value="1"/>
</dbReference>
<reference evidence="7 8" key="1">
    <citation type="submission" date="2019-07" db="EMBL/GenBank/DDBJ databases">
        <title>Draft genome for Aliikangiella sp. M105.</title>
        <authorList>
            <person name="Wang G."/>
        </authorList>
    </citation>
    <scope>NUCLEOTIDE SEQUENCE [LARGE SCALE GENOMIC DNA]</scope>
    <source>
        <strain evidence="7 8">M105</strain>
    </source>
</reference>
<dbReference type="PANTHER" id="PTHR42872">
    <property type="entry name" value="PROTEIN-GLUTAMATE METHYLESTERASE/PROTEIN-GLUTAMINE GLUTAMINASE"/>
    <property type="match status" value="1"/>
</dbReference>
<feature type="compositionally biased region" description="Acidic residues" evidence="5">
    <location>
        <begin position="242"/>
        <end position="273"/>
    </location>
</feature>
<feature type="compositionally biased region" description="Low complexity" evidence="5">
    <location>
        <begin position="138"/>
        <end position="148"/>
    </location>
</feature>
<dbReference type="InterPro" id="IPR035909">
    <property type="entry name" value="CheB_C"/>
</dbReference>